<dbReference type="Proteomes" id="UP000253083">
    <property type="component" value="Unassembled WGS sequence"/>
</dbReference>
<feature type="domain" description="Metalloprotease TldD/E central" evidence="4">
    <location>
        <begin position="122"/>
        <end position="229"/>
    </location>
</feature>
<dbReference type="InterPro" id="IPR045570">
    <property type="entry name" value="Metalloprtase-TldD/E_cen_dom"/>
</dbReference>
<dbReference type="PANTHER" id="PTHR43421">
    <property type="entry name" value="METALLOPROTEASE PMBA"/>
    <property type="match status" value="1"/>
</dbReference>
<comment type="caution">
    <text evidence="5">The sequence shown here is derived from an EMBL/GenBank/DDBJ whole genome shotgun (WGS) entry which is preliminary data.</text>
</comment>
<dbReference type="GO" id="GO:0008237">
    <property type="term" value="F:metallopeptidase activity"/>
    <property type="evidence" value="ECO:0007669"/>
    <property type="project" value="InterPro"/>
</dbReference>
<name>A0A395JRP2_9GAMM</name>
<protein>
    <submittedName>
        <fullName evidence="5">PmbA protein</fullName>
    </submittedName>
</protein>
<dbReference type="Pfam" id="PF19289">
    <property type="entry name" value="PmbA_TldD_3rd"/>
    <property type="match status" value="1"/>
</dbReference>
<dbReference type="InterPro" id="IPR045569">
    <property type="entry name" value="Metalloprtase-TldD/E_C"/>
</dbReference>
<proteinExistence type="inferred from homology"/>
<reference evidence="5 6" key="1">
    <citation type="submission" date="2018-06" db="EMBL/GenBank/DDBJ databases">
        <title>Genomic Encyclopedia of Type Strains, Phase IV (KMG-IV): sequencing the most valuable type-strain genomes for metagenomic binning, comparative biology and taxonomic classification.</title>
        <authorList>
            <person name="Goeker M."/>
        </authorList>
    </citation>
    <scope>NUCLEOTIDE SEQUENCE [LARGE SCALE GENOMIC DNA]</scope>
    <source>
        <strain evidence="5 6">DSM 24032</strain>
    </source>
</reference>
<feature type="domain" description="Metalloprotease TldD/E C-terminal" evidence="3">
    <location>
        <begin position="237"/>
        <end position="445"/>
    </location>
</feature>
<keyword evidence="6" id="KW-1185">Reference proteome</keyword>
<evidence type="ECO:0000313" key="5">
    <source>
        <dbReference type="EMBL" id="RBP53245.1"/>
    </source>
</evidence>
<dbReference type="GO" id="GO:0005829">
    <property type="term" value="C:cytosol"/>
    <property type="evidence" value="ECO:0007669"/>
    <property type="project" value="TreeGrafter"/>
</dbReference>
<accession>A0A395JRP2</accession>
<dbReference type="FunCoup" id="A0A395JRP2">
    <property type="interactions" value="165"/>
</dbReference>
<comment type="similarity">
    <text evidence="1">Belongs to the peptidase U62 family.</text>
</comment>
<dbReference type="EMBL" id="QNRT01000001">
    <property type="protein sequence ID" value="RBP53245.1"/>
    <property type="molecule type" value="Genomic_DNA"/>
</dbReference>
<dbReference type="GO" id="GO:0006508">
    <property type="term" value="P:proteolysis"/>
    <property type="evidence" value="ECO:0007669"/>
    <property type="project" value="InterPro"/>
</dbReference>
<dbReference type="Pfam" id="PF19290">
    <property type="entry name" value="PmbA_TldD_2nd"/>
    <property type="match status" value="1"/>
</dbReference>
<evidence type="ECO:0000259" key="2">
    <source>
        <dbReference type="Pfam" id="PF01523"/>
    </source>
</evidence>
<dbReference type="InterPro" id="IPR002510">
    <property type="entry name" value="Metalloprtase-TldD/E_N"/>
</dbReference>
<evidence type="ECO:0000256" key="1">
    <source>
        <dbReference type="ARBA" id="ARBA00005836"/>
    </source>
</evidence>
<dbReference type="Pfam" id="PF01523">
    <property type="entry name" value="PmbA_TldD_1st"/>
    <property type="match status" value="1"/>
</dbReference>
<dbReference type="InterPro" id="IPR047657">
    <property type="entry name" value="PmbA"/>
</dbReference>
<evidence type="ECO:0000313" key="6">
    <source>
        <dbReference type="Proteomes" id="UP000253083"/>
    </source>
</evidence>
<evidence type="ECO:0000259" key="4">
    <source>
        <dbReference type="Pfam" id="PF19290"/>
    </source>
</evidence>
<dbReference type="PANTHER" id="PTHR43421:SF1">
    <property type="entry name" value="METALLOPROTEASE PMBA"/>
    <property type="match status" value="1"/>
</dbReference>
<dbReference type="InParanoid" id="A0A395JRP2"/>
<dbReference type="OrthoDB" id="9803618at2"/>
<dbReference type="InterPro" id="IPR036059">
    <property type="entry name" value="TldD/PmbA_sf"/>
</dbReference>
<dbReference type="NCBIfam" id="NF008268">
    <property type="entry name" value="PRK11040.1"/>
    <property type="match status" value="1"/>
</dbReference>
<dbReference type="AlphaFoldDB" id="A0A395JRP2"/>
<gene>
    <name evidence="5" type="ORF">DFR28_101631</name>
</gene>
<dbReference type="RefSeq" id="WP_113952834.1">
    <property type="nucleotide sequence ID" value="NZ_QNRT01000001.1"/>
</dbReference>
<dbReference type="InterPro" id="IPR035068">
    <property type="entry name" value="TldD/PmbA_N"/>
</dbReference>
<feature type="domain" description="Metalloprotease TldD/E N-terminal" evidence="2">
    <location>
        <begin position="32"/>
        <end position="95"/>
    </location>
</feature>
<dbReference type="Gene3D" id="3.30.2290.10">
    <property type="entry name" value="PmbA/TldD superfamily"/>
    <property type="match status" value="1"/>
</dbReference>
<dbReference type="SUPFAM" id="SSF111283">
    <property type="entry name" value="Putative modulator of DNA gyrase, PmbA/TldD"/>
    <property type="match status" value="1"/>
</dbReference>
<evidence type="ECO:0000259" key="3">
    <source>
        <dbReference type="Pfam" id="PF19289"/>
    </source>
</evidence>
<organism evidence="5 6">
    <name type="scientific">Arenicella xantha</name>
    <dbReference type="NCBI Taxonomy" id="644221"/>
    <lineage>
        <taxon>Bacteria</taxon>
        <taxon>Pseudomonadati</taxon>
        <taxon>Pseudomonadota</taxon>
        <taxon>Gammaproteobacteria</taxon>
        <taxon>Arenicellales</taxon>
        <taxon>Arenicellaceae</taxon>
        <taxon>Arenicella</taxon>
    </lineage>
</organism>
<sequence length="446" mass="47052">MSKLNTGVGVNLTDAAQFALEYAKQSGADQSEVSLHLGTGVSVTARQRELETVEKHNDAQLVVSVYREHKTGSASSADLSESGIKASVDAAMSIARYTGADDCLGLADADGMATKPLDLDLYHPWTDDVSQLADIALQCESAALDADSRISNTEGASVNSYSGCAVYANSHGFLSETSSSQHSISCSVIGGKDDSMQRDYWYDSNRNPLKLQTAEEIGLTAARRTVERLGAKQIGSCQAPVMFDPSSAKSLIGHLIGALKGGAIYKKASFMLDKVGQQVLPDFVSITENPHILGAAGSAYHDGEGTATQAQRSLVSGGVLQGYVLASYTARKLGLQSTANSGGVRNLRVSNTGQDFAELLSQMTTGLLVTELIGSGINMVTGDYSRGAAGYWVENGVIQYPVEEITIAGNLLDMYQHMVALGNDYDTRGNTECGSIVIENMTIAGS</sequence>